<dbReference type="EMBL" id="JAAVMX010000007">
    <property type="protein sequence ID" value="KAF4506829.1"/>
    <property type="molecule type" value="Genomic_DNA"/>
</dbReference>
<sequence length="66" mass="7472">MMLAYARVNKLHPPKIRRVPSGKNLVYLPVLGASFAYEEEKFFTDSISRALPSMIHSTSCTLFIRA</sequence>
<evidence type="ECO:0000313" key="1">
    <source>
        <dbReference type="EMBL" id="KAF4506829.1"/>
    </source>
</evidence>
<reference evidence="1 2" key="1">
    <citation type="journal article" date="2020" name="Genome Biol. Evol.">
        <title>A new high-quality draft genome assembly of the Chinese cordyceps Ophiocordyceps sinensis.</title>
        <authorList>
            <person name="Shu R."/>
            <person name="Zhang J."/>
            <person name="Meng Q."/>
            <person name="Zhang H."/>
            <person name="Zhou G."/>
            <person name="Li M."/>
            <person name="Wu P."/>
            <person name="Zhao Y."/>
            <person name="Chen C."/>
            <person name="Qin Q."/>
        </authorList>
    </citation>
    <scope>NUCLEOTIDE SEQUENCE [LARGE SCALE GENOMIC DNA]</scope>
    <source>
        <strain evidence="1 2">IOZ07</strain>
    </source>
</reference>
<protein>
    <submittedName>
        <fullName evidence="1">Uncharacterized protein</fullName>
    </submittedName>
</protein>
<evidence type="ECO:0000313" key="2">
    <source>
        <dbReference type="Proteomes" id="UP000557566"/>
    </source>
</evidence>
<proteinExistence type="predicted"/>
<dbReference type="Proteomes" id="UP000557566">
    <property type="component" value="Unassembled WGS sequence"/>
</dbReference>
<name>A0A8H4PNC2_9HYPO</name>
<organism evidence="1 2">
    <name type="scientific">Ophiocordyceps sinensis</name>
    <dbReference type="NCBI Taxonomy" id="72228"/>
    <lineage>
        <taxon>Eukaryota</taxon>
        <taxon>Fungi</taxon>
        <taxon>Dikarya</taxon>
        <taxon>Ascomycota</taxon>
        <taxon>Pezizomycotina</taxon>
        <taxon>Sordariomycetes</taxon>
        <taxon>Hypocreomycetidae</taxon>
        <taxon>Hypocreales</taxon>
        <taxon>Ophiocordycipitaceae</taxon>
        <taxon>Ophiocordyceps</taxon>
    </lineage>
</organism>
<keyword evidence="2" id="KW-1185">Reference proteome</keyword>
<dbReference type="AlphaFoldDB" id="A0A8H4PNC2"/>
<gene>
    <name evidence="1" type="ORF">G6O67_006870</name>
</gene>
<accession>A0A8H4PNC2</accession>
<comment type="caution">
    <text evidence="1">The sequence shown here is derived from an EMBL/GenBank/DDBJ whole genome shotgun (WGS) entry which is preliminary data.</text>
</comment>